<evidence type="ECO:0000256" key="2">
    <source>
        <dbReference type="RuleBase" id="RU367113"/>
    </source>
</evidence>
<dbReference type="eggNOG" id="KOG1982">
    <property type="taxonomic scope" value="Eukaryota"/>
</dbReference>
<dbReference type="GO" id="GO:0046872">
    <property type="term" value="F:metal ion binding"/>
    <property type="evidence" value="ECO:0007669"/>
    <property type="project" value="UniProtKB-KW"/>
</dbReference>
<keyword evidence="2" id="KW-0540">Nuclease</keyword>
<keyword evidence="2" id="KW-0547">Nucleotide-binding</keyword>
<dbReference type="GO" id="GO:0000956">
    <property type="term" value="P:nuclear-transcribed mRNA catabolic process"/>
    <property type="evidence" value="ECO:0007669"/>
    <property type="project" value="TreeGrafter"/>
</dbReference>
<keyword evidence="2" id="KW-0378">Hydrolase</keyword>
<dbReference type="EMBL" id="CAEY01000552">
    <property type="status" value="NOT_ANNOTATED_CDS"/>
    <property type="molecule type" value="Genomic_DNA"/>
</dbReference>
<reference evidence="5" key="1">
    <citation type="submission" date="2011-08" db="EMBL/GenBank/DDBJ databases">
        <authorList>
            <person name="Rombauts S."/>
        </authorList>
    </citation>
    <scope>NUCLEOTIDE SEQUENCE</scope>
    <source>
        <strain evidence="5">London</strain>
    </source>
</reference>
<dbReference type="GO" id="GO:0034353">
    <property type="term" value="F:mRNA 5'-diphosphatase activity"/>
    <property type="evidence" value="ECO:0007669"/>
    <property type="project" value="TreeGrafter"/>
</dbReference>
<name>T1KUC6_TETUR</name>
<evidence type="ECO:0000313" key="5">
    <source>
        <dbReference type="Proteomes" id="UP000015104"/>
    </source>
</evidence>
<keyword evidence="2" id="KW-0539">Nucleus</keyword>
<comment type="subcellular location">
    <subcellularLocation>
        <location evidence="2">Nucleus</location>
    </subcellularLocation>
</comment>
<dbReference type="GO" id="GO:0110155">
    <property type="term" value="P:NAD-cap decapping"/>
    <property type="evidence" value="ECO:0007669"/>
    <property type="project" value="TreeGrafter"/>
</dbReference>
<dbReference type="GO" id="GO:0004518">
    <property type="term" value="F:nuclease activity"/>
    <property type="evidence" value="ECO:0007669"/>
    <property type="project" value="UniProtKB-KW"/>
</dbReference>
<dbReference type="GO" id="GO:0005634">
    <property type="term" value="C:nucleus"/>
    <property type="evidence" value="ECO:0007669"/>
    <property type="project" value="UniProtKB-SubCell"/>
</dbReference>
<dbReference type="Pfam" id="PF08652">
    <property type="entry name" value="RAI1"/>
    <property type="match status" value="1"/>
</dbReference>
<dbReference type="InterPro" id="IPR013961">
    <property type="entry name" value="RAI1"/>
</dbReference>
<dbReference type="GO" id="GO:0000166">
    <property type="term" value="F:nucleotide binding"/>
    <property type="evidence" value="ECO:0007669"/>
    <property type="project" value="UniProtKB-KW"/>
</dbReference>
<dbReference type="AlphaFoldDB" id="T1KUC6"/>
<proteinExistence type="inferred from homology"/>
<sequence>MHSNQQIKNNAFNKNELDLKVLRPNRYLSLSGPKMLGCFSCYRSDKNVDVYCPNKSSLRYLDLTEPVSLDCLQGFDPNVKYGHLSIGDMHLLRWVLNNESTIQTFPMDFICYNGFAKDLIVAPFTQADWNITAVKVRGTIIINRSESNQRKTSVDVQSEFDSKSTYTALNLERLITKNINDHEYASVNARDSFFGVFHSKIGRHQILHTGRLNCVESKEELDKPFEEMNFNIIKKVHGNKRTGPSRSKALLWWSLAILSRVETIICGRCTEDFTVNKIIRIKVDELVPRHMQTKCFTSMDAILDFVKSKVKEENKYYNFAFDSMAKKVNCYLKLGSKENSIPSWYMDGQFPLEP</sequence>
<evidence type="ECO:0000259" key="3">
    <source>
        <dbReference type="Pfam" id="PF08652"/>
    </source>
</evidence>
<keyword evidence="2" id="KW-0694">RNA-binding</keyword>
<comment type="cofactor">
    <cofactor evidence="2">
        <name>a divalent metal cation</name>
        <dbReference type="ChEBI" id="CHEBI:60240"/>
    </cofactor>
</comment>
<dbReference type="GO" id="GO:0003723">
    <property type="term" value="F:RNA binding"/>
    <property type="evidence" value="ECO:0007669"/>
    <property type="project" value="UniProtKB-KW"/>
</dbReference>
<comment type="similarity">
    <text evidence="1 2">Belongs to the DXO/Dom3Z family.</text>
</comment>
<evidence type="ECO:0000313" key="4">
    <source>
        <dbReference type="EnsemblMetazoa" id="tetur21g02940.1"/>
    </source>
</evidence>
<dbReference type="HOGENOM" id="CLU_067939_0_0_1"/>
<accession>T1KUC6</accession>
<dbReference type="InterPro" id="IPR039039">
    <property type="entry name" value="RAI1-like_fam"/>
</dbReference>
<comment type="function">
    <text evidence="2">Decapping enzyme for NAD-capped RNAs: specifically hydrolyzes the nicotinamide adenine dinucleotide (NAD) cap from a subset of RNAs by removing the entire NAD moiety from the 5'-end of an NAD-capped RNA.</text>
</comment>
<dbReference type="Proteomes" id="UP000015104">
    <property type="component" value="Unassembled WGS sequence"/>
</dbReference>
<protein>
    <recommendedName>
        <fullName evidence="2">Decapping nuclease</fullName>
        <ecNumber evidence="2">3.6.1.-</ecNumber>
    </recommendedName>
</protein>
<reference evidence="4" key="2">
    <citation type="submission" date="2015-06" db="UniProtKB">
        <authorList>
            <consortium name="EnsemblMetazoa"/>
        </authorList>
    </citation>
    <scope>IDENTIFICATION</scope>
</reference>
<feature type="domain" description="RAI1-like" evidence="3">
    <location>
        <begin position="32"/>
        <end position="345"/>
    </location>
</feature>
<dbReference type="PANTHER" id="PTHR12395:SF9">
    <property type="entry name" value="DECAPPING AND EXORIBONUCLEASE PROTEIN"/>
    <property type="match status" value="1"/>
</dbReference>
<keyword evidence="2" id="KW-0479">Metal-binding</keyword>
<keyword evidence="5" id="KW-1185">Reference proteome</keyword>
<dbReference type="PANTHER" id="PTHR12395">
    <property type="entry name" value="DOM-3 RELATED"/>
    <property type="match status" value="1"/>
</dbReference>
<dbReference type="GO" id="GO:0005829">
    <property type="term" value="C:cytosol"/>
    <property type="evidence" value="ECO:0007669"/>
    <property type="project" value="TreeGrafter"/>
</dbReference>
<dbReference type="EC" id="3.6.1.-" evidence="2"/>
<organism evidence="4 5">
    <name type="scientific">Tetranychus urticae</name>
    <name type="common">Two-spotted spider mite</name>
    <dbReference type="NCBI Taxonomy" id="32264"/>
    <lineage>
        <taxon>Eukaryota</taxon>
        <taxon>Metazoa</taxon>
        <taxon>Ecdysozoa</taxon>
        <taxon>Arthropoda</taxon>
        <taxon>Chelicerata</taxon>
        <taxon>Arachnida</taxon>
        <taxon>Acari</taxon>
        <taxon>Acariformes</taxon>
        <taxon>Trombidiformes</taxon>
        <taxon>Prostigmata</taxon>
        <taxon>Eleutherengona</taxon>
        <taxon>Raphignathae</taxon>
        <taxon>Tetranychoidea</taxon>
        <taxon>Tetranychidae</taxon>
        <taxon>Tetranychus</taxon>
    </lineage>
</organism>
<dbReference type="EnsemblMetazoa" id="tetur21g02940.1">
    <property type="protein sequence ID" value="tetur21g02940.1"/>
    <property type="gene ID" value="tetur21g02940"/>
</dbReference>
<evidence type="ECO:0000256" key="1">
    <source>
        <dbReference type="ARBA" id="ARBA00006562"/>
    </source>
</evidence>